<gene>
    <name evidence="4" type="ORF">EAS64_25375</name>
</gene>
<evidence type="ECO:0000313" key="4">
    <source>
        <dbReference type="EMBL" id="TVZ02165.1"/>
    </source>
</evidence>
<comment type="similarity">
    <text evidence="1">Belongs to the short-chain dehydrogenases/reductases (SDR) family.</text>
</comment>
<feature type="domain" description="Ketoreductase" evidence="3">
    <location>
        <begin position="15"/>
        <end position="201"/>
    </location>
</feature>
<dbReference type="Pfam" id="PF13561">
    <property type="entry name" value="adh_short_C2"/>
    <property type="match status" value="1"/>
</dbReference>
<evidence type="ECO:0000259" key="3">
    <source>
        <dbReference type="SMART" id="SM00822"/>
    </source>
</evidence>
<evidence type="ECO:0000313" key="5">
    <source>
        <dbReference type="Proteomes" id="UP000460272"/>
    </source>
</evidence>
<organism evidence="4 5">
    <name type="scientific">Trebonia kvetii</name>
    <dbReference type="NCBI Taxonomy" id="2480626"/>
    <lineage>
        <taxon>Bacteria</taxon>
        <taxon>Bacillati</taxon>
        <taxon>Actinomycetota</taxon>
        <taxon>Actinomycetes</taxon>
        <taxon>Streptosporangiales</taxon>
        <taxon>Treboniaceae</taxon>
        <taxon>Trebonia</taxon>
    </lineage>
</organism>
<keyword evidence="5" id="KW-1185">Reference proteome</keyword>
<dbReference type="FunFam" id="3.40.50.720:FF:000084">
    <property type="entry name" value="Short-chain dehydrogenase reductase"/>
    <property type="match status" value="1"/>
</dbReference>
<protein>
    <submittedName>
        <fullName evidence="4">SDR family oxidoreductase</fullName>
    </submittedName>
</protein>
<comment type="caution">
    <text evidence="4">The sequence shown here is derived from an EMBL/GenBank/DDBJ whole genome shotgun (WGS) entry which is preliminary data.</text>
</comment>
<dbReference type="Gene3D" id="3.40.50.720">
    <property type="entry name" value="NAD(P)-binding Rossmann-like Domain"/>
    <property type="match status" value="1"/>
</dbReference>
<dbReference type="OrthoDB" id="3566316at2"/>
<dbReference type="SMART" id="SM00822">
    <property type="entry name" value="PKS_KR"/>
    <property type="match status" value="1"/>
</dbReference>
<proteinExistence type="inferred from homology"/>
<dbReference type="PANTHER" id="PTHR42760">
    <property type="entry name" value="SHORT-CHAIN DEHYDROGENASES/REDUCTASES FAMILY MEMBER"/>
    <property type="match status" value="1"/>
</dbReference>
<evidence type="ECO:0000256" key="1">
    <source>
        <dbReference type="ARBA" id="ARBA00006484"/>
    </source>
</evidence>
<dbReference type="InterPro" id="IPR002347">
    <property type="entry name" value="SDR_fam"/>
</dbReference>
<dbReference type="SUPFAM" id="SSF51735">
    <property type="entry name" value="NAD(P)-binding Rossmann-fold domains"/>
    <property type="match status" value="1"/>
</dbReference>
<dbReference type="InterPro" id="IPR057326">
    <property type="entry name" value="KR_dom"/>
</dbReference>
<sequence>MSADHAAELFGLTDAVALVTGGAGGIPKATAVALAKAGAHVAVADIADEFTARTVKEIEELGRRAIGLHADVRQPADVHAMIEETRRQLGPITVAVNAVGGLGVATPKSFLDFTLEEWNGPVERNLTATMLCMQAEAVAMISDGMAGRIVNFGSTSGVTAAPSIAHYGAANAGVIHLTKSAALELAPYDIRVNCVVPGTHLIDRAGRETPTSRRPEQAEFLRQAAAATPLKRLGGAGETAGVALFLASDLSSYMTGHAVISDGGMMHTSQRPAVGTVTPAALTGIETRAGAGGRHE</sequence>
<dbReference type="AlphaFoldDB" id="A0A6P2BVJ8"/>
<name>A0A6P2BVJ8_9ACTN</name>
<dbReference type="Proteomes" id="UP000460272">
    <property type="component" value="Unassembled WGS sequence"/>
</dbReference>
<dbReference type="PRINTS" id="PR00081">
    <property type="entry name" value="GDHRDH"/>
</dbReference>
<dbReference type="EMBL" id="RPFW01000005">
    <property type="protein sequence ID" value="TVZ02165.1"/>
    <property type="molecule type" value="Genomic_DNA"/>
</dbReference>
<keyword evidence="2" id="KW-0560">Oxidoreductase</keyword>
<dbReference type="PRINTS" id="PR00080">
    <property type="entry name" value="SDRFAMILY"/>
</dbReference>
<accession>A0A6P2BVJ8</accession>
<dbReference type="GO" id="GO:0016616">
    <property type="term" value="F:oxidoreductase activity, acting on the CH-OH group of donors, NAD or NADP as acceptor"/>
    <property type="evidence" value="ECO:0007669"/>
    <property type="project" value="TreeGrafter"/>
</dbReference>
<reference evidence="4 5" key="1">
    <citation type="submission" date="2018-11" db="EMBL/GenBank/DDBJ databases">
        <title>Trebonia kvetii gen.nov., sp.nov., a novel acidophilic actinobacterium, and proposal of the new actinobacterial family Treboniaceae fam. nov.</title>
        <authorList>
            <person name="Rapoport D."/>
            <person name="Sagova-Mareckova M."/>
            <person name="Sedlacek I."/>
            <person name="Provaznik J."/>
            <person name="Kralova S."/>
            <person name="Pavlinic D."/>
            <person name="Benes V."/>
            <person name="Kopecky J."/>
        </authorList>
    </citation>
    <scope>NUCLEOTIDE SEQUENCE [LARGE SCALE GENOMIC DNA]</scope>
    <source>
        <strain evidence="4 5">15Tr583</strain>
    </source>
</reference>
<evidence type="ECO:0000256" key="2">
    <source>
        <dbReference type="ARBA" id="ARBA00023002"/>
    </source>
</evidence>
<dbReference type="RefSeq" id="WP_145856914.1">
    <property type="nucleotide sequence ID" value="NZ_RPFW01000005.1"/>
</dbReference>
<dbReference type="InterPro" id="IPR036291">
    <property type="entry name" value="NAD(P)-bd_dom_sf"/>
</dbReference>